<reference evidence="1" key="1">
    <citation type="submission" date="2021-01" db="EMBL/GenBank/DDBJ databases">
        <authorList>
            <person name="Corre E."/>
            <person name="Pelletier E."/>
            <person name="Niang G."/>
            <person name="Scheremetjew M."/>
            <person name="Finn R."/>
            <person name="Kale V."/>
            <person name="Holt S."/>
            <person name="Cochrane G."/>
            <person name="Meng A."/>
            <person name="Brown T."/>
            <person name="Cohen L."/>
        </authorList>
    </citation>
    <scope>NUCLEOTIDE SEQUENCE</scope>
    <source>
        <strain evidence="1">379</strain>
    </source>
</reference>
<dbReference type="InterPro" id="IPR000225">
    <property type="entry name" value="Armadillo"/>
</dbReference>
<dbReference type="PANTHER" id="PTHR23314">
    <property type="entry name" value="SPERM-ASSOCIATED ANTIGEN 6 ARMADILLO REPEAT-CONTAINING"/>
    <property type="match status" value="1"/>
</dbReference>
<gene>
    <name evidence="1" type="ORF">EHUX00137_LOCUS47301</name>
</gene>
<dbReference type="InterPro" id="IPR016024">
    <property type="entry name" value="ARM-type_fold"/>
</dbReference>
<protein>
    <submittedName>
        <fullName evidence="1">Uncharacterized protein</fullName>
    </submittedName>
</protein>
<dbReference type="SMART" id="SM00185">
    <property type="entry name" value="ARM"/>
    <property type="match status" value="4"/>
</dbReference>
<dbReference type="Gene3D" id="1.25.10.10">
    <property type="entry name" value="Leucine-rich Repeat Variant"/>
    <property type="match status" value="2"/>
</dbReference>
<name>A0A7S3U2M0_EMIHU</name>
<dbReference type="InterPro" id="IPR011989">
    <property type="entry name" value="ARM-like"/>
</dbReference>
<dbReference type="GO" id="GO:0008017">
    <property type="term" value="F:microtubule binding"/>
    <property type="evidence" value="ECO:0007669"/>
    <property type="project" value="TreeGrafter"/>
</dbReference>
<proteinExistence type="predicted"/>
<organism evidence="1">
    <name type="scientific">Emiliania huxleyi</name>
    <name type="common">Coccolithophore</name>
    <name type="synonym">Pontosphaera huxleyi</name>
    <dbReference type="NCBI Taxonomy" id="2903"/>
    <lineage>
        <taxon>Eukaryota</taxon>
        <taxon>Haptista</taxon>
        <taxon>Haptophyta</taxon>
        <taxon>Prymnesiophyceae</taxon>
        <taxon>Isochrysidales</taxon>
        <taxon>Noelaerhabdaceae</taxon>
        <taxon>Emiliania</taxon>
    </lineage>
</organism>
<dbReference type="GO" id="GO:0003341">
    <property type="term" value="P:cilium movement"/>
    <property type="evidence" value="ECO:0007669"/>
    <property type="project" value="TreeGrafter"/>
</dbReference>
<dbReference type="PANTHER" id="PTHR23314:SF0">
    <property type="entry name" value="SPERM-ASSOCIATED ANTIGEN 6"/>
    <property type="match status" value="1"/>
</dbReference>
<accession>A0A7S3U2M0</accession>
<evidence type="ECO:0000313" key="1">
    <source>
        <dbReference type="EMBL" id="CAE0599613.1"/>
    </source>
</evidence>
<sequence>MHAPEATLSVLAPFEAYQAARVDFAQGVAGLASAGRAQQPSHEVDASEKMIAALEASDTVGANVTALLMDPAPSVQRTAMIAMGRMCGQSLALCQQLCTTENLRLTLSRVALGAAPSLLRAALFLLYTCASTSAEAARELVDLGALAPLCERVEALDPAIKTDAVWCLAAIARHGAPLAKEVVESGALPLLKLCLKEPSATLRRITLSCLGCIGQHNTDLASALVREGLLPEVLPCLRHRDAVLRRQACRALAVSAQHLDELGWFKQEATADVTACLGTGDTETSAFAAALVGQLARRSKPLSDKLHGLGAPALALATIVSAAGSCPSSLVPAALGLGHFCEASPAAAADAIERGAVATFCELLDARPLQHVGAALALALGSIAAADDESANAVAVGGGLLTMARSTLVGGRRLTSLPALSAARAGLAKGLAKCTHYPTLADLMAELPLPTQAASAPAATSGSTDAEVHSALLLALAGAFAKNGNHRLDFMRRSLLVRAQGAQNGDKKLEEALGKLNASFPGQMVKASQDPDYEQTLLRKIADK</sequence>
<dbReference type="EMBL" id="HBIR01060894">
    <property type="protein sequence ID" value="CAE0599613.1"/>
    <property type="molecule type" value="Transcribed_RNA"/>
</dbReference>
<dbReference type="GO" id="GO:0015630">
    <property type="term" value="C:microtubule cytoskeleton"/>
    <property type="evidence" value="ECO:0007669"/>
    <property type="project" value="TreeGrafter"/>
</dbReference>
<dbReference type="SUPFAM" id="SSF48371">
    <property type="entry name" value="ARM repeat"/>
    <property type="match status" value="1"/>
</dbReference>
<dbReference type="AlphaFoldDB" id="A0A7S3U2M0"/>